<keyword evidence="4" id="KW-1185">Reference proteome</keyword>
<accession>A0ABT5JR26</accession>
<evidence type="ECO:0000256" key="2">
    <source>
        <dbReference type="SAM" id="Phobius"/>
    </source>
</evidence>
<feature type="compositionally biased region" description="Basic and acidic residues" evidence="1">
    <location>
        <begin position="90"/>
        <end position="99"/>
    </location>
</feature>
<sequence length="99" mass="10591">MRALVEIVETLTSSIRFVIGMFVFAVMGIGFMLTAGASYVAPKAADSFAERAERVGERAIKAAQQERRAREMAKDGWGYEAATATPGKSSGKDDGGWGK</sequence>
<organism evidence="3 4">
    <name type="scientific">Erythrobacter fulvus</name>
    <dbReference type="NCBI Taxonomy" id="2987523"/>
    <lineage>
        <taxon>Bacteria</taxon>
        <taxon>Pseudomonadati</taxon>
        <taxon>Pseudomonadota</taxon>
        <taxon>Alphaproteobacteria</taxon>
        <taxon>Sphingomonadales</taxon>
        <taxon>Erythrobacteraceae</taxon>
        <taxon>Erythrobacter/Porphyrobacter group</taxon>
        <taxon>Erythrobacter</taxon>
    </lineage>
</organism>
<evidence type="ECO:0000313" key="3">
    <source>
        <dbReference type="EMBL" id="MDC8754979.1"/>
    </source>
</evidence>
<proteinExistence type="predicted"/>
<evidence type="ECO:0000313" key="4">
    <source>
        <dbReference type="Proteomes" id="UP001216558"/>
    </source>
</evidence>
<evidence type="ECO:0000256" key="1">
    <source>
        <dbReference type="SAM" id="MobiDB-lite"/>
    </source>
</evidence>
<protein>
    <submittedName>
        <fullName evidence="3">Uncharacterized protein</fullName>
    </submittedName>
</protein>
<dbReference type="EMBL" id="JAQQXQ010000007">
    <property type="protein sequence ID" value="MDC8754979.1"/>
    <property type="molecule type" value="Genomic_DNA"/>
</dbReference>
<reference evidence="3 4" key="1">
    <citation type="submission" date="2022-10" db="EMBL/GenBank/DDBJ databases">
        <title>Erythrobacter sp. sf7 Genome sequencing.</title>
        <authorList>
            <person name="Park S."/>
        </authorList>
    </citation>
    <scope>NUCLEOTIDE SEQUENCE [LARGE SCALE GENOMIC DNA]</scope>
    <source>
        <strain evidence="4">sf7</strain>
    </source>
</reference>
<name>A0ABT5JR26_9SPHN</name>
<gene>
    <name evidence="3" type="ORF">OIK40_10045</name>
</gene>
<comment type="caution">
    <text evidence="3">The sequence shown here is derived from an EMBL/GenBank/DDBJ whole genome shotgun (WGS) entry which is preliminary data.</text>
</comment>
<dbReference type="RefSeq" id="WP_273678193.1">
    <property type="nucleotide sequence ID" value="NZ_JAQQXQ010000007.1"/>
</dbReference>
<keyword evidence="2" id="KW-1133">Transmembrane helix</keyword>
<dbReference type="Proteomes" id="UP001216558">
    <property type="component" value="Unassembled WGS sequence"/>
</dbReference>
<keyword evidence="2" id="KW-0812">Transmembrane</keyword>
<feature type="transmembrane region" description="Helical" evidence="2">
    <location>
        <begin position="15"/>
        <end position="41"/>
    </location>
</feature>
<keyword evidence="2" id="KW-0472">Membrane</keyword>
<feature type="region of interest" description="Disordered" evidence="1">
    <location>
        <begin position="73"/>
        <end position="99"/>
    </location>
</feature>